<evidence type="ECO:0000313" key="1">
    <source>
        <dbReference type="EMBL" id="NEB86599.1"/>
    </source>
</evidence>
<dbReference type="Gene3D" id="1.25.40.10">
    <property type="entry name" value="Tetratricopeptide repeat domain"/>
    <property type="match status" value="3"/>
</dbReference>
<sequence length="992" mass="109644">MTDGSDRITVLFAGQSESWAKWVEEECETAGIVTRLVRWDPLSRPPTAEALTGLLAEERVLLLLDDWYLRFDAGRYRAWAAVLGELLPTHRTRIRAVAVTPHRLPEAARELDPVSLHGVRREEAKVRLLTVCGLVLDEHTGVDLDRGLRFPDEPPPVSNVERRNRRFAGRDRVLEELHRLLAGRRGTTAPDSAALVALQGPGGIGKTEVAREYTHRYAGDYDLVWWVRSRTPLMAREDFAALATALQVGDGDELRGLITAAQQRLAGLGQRWLIVFDGAEIPQDVLELIPPGVGHVLITTRDASWSADGADVVELPRFERAESVDFVCRRATRLTEEDADQLADVVEDLPLLLDQTAAWLDANPLTDIGRYVADIRDGDPHTLGVAPSGGDPQRFQVVWSTTLNALDESAPHVHELLKLLAYFSADMVPVGLLRSARASDLPDHLARLVAEPSDWNSALRRLSETTAMSLEYETGPQNDILTVGSLRIHGLFHRFVRSTLSPRDRERASETACRVLVAADPRDPTAPRHWRRYADLIPHLEPSGALESADEDVRSLVLNCVEYLRMRGEYAIGWDITHKALEHWRTTSGPTDRTVLVATHQYANMLRRLGKYAEAERIGRDILERLRLVPEAQGIELLRAMNGLGGTLMALGKYDEAHRLYESATDMAIERLGDSTVPRTLALRSNLAQAGVLRGRYGDALDQHRSIMEARLRLLGPRNALTLLSALHTAWTLRLLGRYQEAFVLQERNASLHSQVLDREHSQTLLAQHNLALCARREGNLPFARSLMKRVREKVTHRRGSHHPESLLISADYAMLLRDMGLLDEAWSMADSTARTYAVLLGTEHPYAIGALDNCGVILRTVGDYDAARATGEKTRAAMAAVLGADHPWSIGCALNEASARAEAGDPEGAAEIGREALARAEAAVGHDHILTAGLGAGLALDLRATGRIAEAEQMAEDLARKAPRTVGGEYGHARFLSSGVRPHWDFEPQPV</sequence>
<dbReference type="AlphaFoldDB" id="A0A6G3SUM5"/>
<dbReference type="NCBIfam" id="NF040586">
    <property type="entry name" value="FxSxx_TPR"/>
    <property type="match status" value="1"/>
</dbReference>
<reference evidence="1" key="1">
    <citation type="submission" date="2020-01" db="EMBL/GenBank/DDBJ databases">
        <title>Insect and environment-associated Actinomycetes.</title>
        <authorList>
            <person name="Currrie C."/>
            <person name="Chevrette M."/>
            <person name="Carlson C."/>
            <person name="Stubbendieck R."/>
            <person name="Wendt-Pienkowski E."/>
        </authorList>
    </citation>
    <scope>NUCLEOTIDE SEQUENCE</scope>
    <source>
        <strain evidence="1">SID505</strain>
    </source>
</reference>
<dbReference type="Pfam" id="PF13424">
    <property type="entry name" value="TPR_12"/>
    <property type="match status" value="3"/>
</dbReference>
<dbReference type="PANTHER" id="PTHR46082:SF6">
    <property type="entry name" value="AAA+ ATPASE DOMAIN-CONTAINING PROTEIN-RELATED"/>
    <property type="match status" value="1"/>
</dbReference>
<comment type="caution">
    <text evidence="1">The sequence shown here is derived from an EMBL/GenBank/DDBJ whole genome shotgun (WGS) entry which is preliminary data.</text>
</comment>
<dbReference type="Gene3D" id="3.40.50.300">
    <property type="entry name" value="P-loop containing nucleotide triphosphate hydrolases"/>
    <property type="match status" value="1"/>
</dbReference>
<dbReference type="InterPro" id="IPR027417">
    <property type="entry name" value="P-loop_NTPase"/>
</dbReference>
<protein>
    <submittedName>
        <fullName evidence="1">Tetratricopeptide repeat protein</fullName>
    </submittedName>
</protein>
<gene>
    <name evidence="1" type="ORF">G3I43_20820</name>
</gene>
<dbReference type="InterPro" id="IPR011990">
    <property type="entry name" value="TPR-like_helical_dom_sf"/>
</dbReference>
<dbReference type="SUPFAM" id="SSF48452">
    <property type="entry name" value="TPR-like"/>
    <property type="match status" value="3"/>
</dbReference>
<dbReference type="RefSeq" id="WP_164258295.1">
    <property type="nucleotide sequence ID" value="NZ_JAAGMK010000599.1"/>
</dbReference>
<dbReference type="EMBL" id="JAAGMK010000599">
    <property type="protein sequence ID" value="NEB86599.1"/>
    <property type="molecule type" value="Genomic_DNA"/>
</dbReference>
<dbReference type="InterPro" id="IPR053137">
    <property type="entry name" value="NLR-like"/>
</dbReference>
<organism evidence="1">
    <name type="scientific">Streptomyces anulatus</name>
    <name type="common">Streptomyces chrysomallus</name>
    <dbReference type="NCBI Taxonomy" id="1892"/>
    <lineage>
        <taxon>Bacteria</taxon>
        <taxon>Bacillati</taxon>
        <taxon>Actinomycetota</taxon>
        <taxon>Actinomycetes</taxon>
        <taxon>Kitasatosporales</taxon>
        <taxon>Streptomycetaceae</taxon>
        <taxon>Streptomyces</taxon>
    </lineage>
</organism>
<dbReference type="SUPFAM" id="SSF52540">
    <property type="entry name" value="P-loop containing nucleoside triphosphate hydrolases"/>
    <property type="match status" value="1"/>
</dbReference>
<proteinExistence type="predicted"/>
<accession>A0A6G3SUM5</accession>
<name>A0A6G3SUM5_STRAQ</name>
<dbReference type="PANTHER" id="PTHR46082">
    <property type="entry name" value="ATP/GTP-BINDING PROTEIN-RELATED"/>
    <property type="match status" value="1"/>
</dbReference>